<dbReference type="SUPFAM" id="SSF49562">
    <property type="entry name" value="C2 domain (Calcium/lipid-binding domain, CaLB)"/>
    <property type="match status" value="1"/>
</dbReference>
<name>A0ABD3HHB5_9MARC</name>
<sequence length="219" mass="24952">MQPIRSPWESVLKFVISQAPALQRQQSRGPEVSKISFGLSLDQLVAVNQNQVSTQNQEKMVFEFASHSKSKMGPGELIIRLKQAKHVSGHDFMCLGRADMYMLFSLGGEKRKSKVIHNAGANPKWNEKISFKIAHHVKFELYETLHLILCEDDMGRDDVRGTAKIDIEKLLVENVNEVPFRSYPVYQDGRQRGTVELALSFIPNFNKRSLRHCLANDDL</sequence>
<dbReference type="Pfam" id="PF00168">
    <property type="entry name" value="C2"/>
    <property type="match status" value="1"/>
</dbReference>
<feature type="domain" description="C2" evidence="3">
    <location>
        <begin position="58"/>
        <end position="180"/>
    </location>
</feature>
<dbReference type="PANTHER" id="PTHR46502:SF2">
    <property type="entry name" value="16 KDA PHLOEM PROTEIN 2"/>
    <property type="match status" value="1"/>
</dbReference>
<organism evidence="4 5">
    <name type="scientific">Riccia sorocarpa</name>
    <dbReference type="NCBI Taxonomy" id="122646"/>
    <lineage>
        <taxon>Eukaryota</taxon>
        <taxon>Viridiplantae</taxon>
        <taxon>Streptophyta</taxon>
        <taxon>Embryophyta</taxon>
        <taxon>Marchantiophyta</taxon>
        <taxon>Marchantiopsida</taxon>
        <taxon>Marchantiidae</taxon>
        <taxon>Marchantiales</taxon>
        <taxon>Ricciaceae</taxon>
        <taxon>Riccia</taxon>
    </lineage>
</organism>
<dbReference type="SMART" id="SM00239">
    <property type="entry name" value="C2"/>
    <property type="match status" value="1"/>
</dbReference>
<gene>
    <name evidence="4" type="ORF">R1sor_016034</name>
</gene>
<reference evidence="4 5" key="1">
    <citation type="submission" date="2024-09" db="EMBL/GenBank/DDBJ databases">
        <title>Chromosome-scale assembly of Riccia sorocarpa.</title>
        <authorList>
            <person name="Paukszto L."/>
        </authorList>
    </citation>
    <scope>NUCLEOTIDE SEQUENCE [LARGE SCALE GENOMIC DNA]</scope>
    <source>
        <strain evidence="4">LP-2024</strain>
        <tissue evidence="4">Aerial parts of the thallus</tissue>
    </source>
</reference>
<accession>A0ABD3HHB5</accession>
<evidence type="ECO:0000259" key="3">
    <source>
        <dbReference type="PROSITE" id="PS50004"/>
    </source>
</evidence>
<evidence type="ECO:0000256" key="2">
    <source>
        <dbReference type="ARBA" id="ARBA00022837"/>
    </source>
</evidence>
<keyword evidence="1" id="KW-0479">Metal-binding</keyword>
<dbReference type="GO" id="GO:0046872">
    <property type="term" value="F:metal ion binding"/>
    <property type="evidence" value="ECO:0007669"/>
    <property type="project" value="UniProtKB-KW"/>
</dbReference>
<proteinExistence type="predicted"/>
<keyword evidence="5" id="KW-1185">Reference proteome</keyword>
<comment type="caution">
    <text evidence="4">The sequence shown here is derived from an EMBL/GenBank/DDBJ whole genome shotgun (WGS) entry which is preliminary data.</text>
</comment>
<dbReference type="PANTHER" id="PTHR46502">
    <property type="entry name" value="C2 DOMAIN-CONTAINING"/>
    <property type="match status" value="1"/>
</dbReference>
<dbReference type="Gene3D" id="2.60.40.150">
    <property type="entry name" value="C2 domain"/>
    <property type="match status" value="1"/>
</dbReference>
<dbReference type="InterPro" id="IPR000008">
    <property type="entry name" value="C2_dom"/>
</dbReference>
<dbReference type="PROSITE" id="PS50004">
    <property type="entry name" value="C2"/>
    <property type="match status" value="1"/>
</dbReference>
<protein>
    <recommendedName>
        <fullName evidence="3">C2 domain-containing protein</fullName>
    </recommendedName>
</protein>
<evidence type="ECO:0000313" key="4">
    <source>
        <dbReference type="EMBL" id="KAL3689725.1"/>
    </source>
</evidence>
<evidence type="ECO:0000256" key="1">
    <source>
        <dbReference type="ARBA" id="ARBA00022723"/>
    </source>
</evidence>
<keyword evidence="2" id="KW-0106">Calcium</keyword>
<dbReference type="InterPro" id="IPR035892">
    <property type="entry name" value="C2_domain_sf"/>
</dbReference>
<dbReference type="Proteomes" id="UP001633002">
    <property type="component" value="Unassembled WGS sequence"/>
</dbReference>
<dbReference type="EMBL" id="JBJQOH010000004">
    <property type="protein sequence ID" value="KAL3689725.1"/>
    <property type="molecule type" value="Genomic_DNA"/>
</dbReference>
<evidence type="ECO:0000313" key="5">
    <source>
        <dbReference type="Proteomes" id="UP001633002"/>
    </source>
</evidence>
<dbReference type="AlphaFoldDB" id="A0ABD3HHB5"/>